<dbReference type="Pfam" id="PF13453">
    <property type="entry name" value="Zn_ribbon_TFIIB"/>
    <property type="match status" value="1"/>
</dbReference>
<organism evidence="2">
    <name type="scientific">marine sediment metagenome</name>
    <dbReference type="NCBI Taxonomy" id="412755"/>
    <lineage>
        <taxon>unclassified sequences</taxon>
        <taxon>metagenomes</taxon>
        <taxon>ecological metagenomes</taxon>
    </lineage>
</organism>
<feature type="domain" description="Transcription factor zinc-finger" evidence="1">
    <location>
        <begin position="2"/>
        <end position="39"/>
    </location>
</feature>
<evidence type="ECO:0000259" key="1">
    <source>
        <dbReference type="Pfam" id="PF13453"/>
    </source>
</evidence>
<dbReference type="AlphaFoldDB" id="A0A0F9B9T8"/>
<dbReference type="InterPro" id="IPR027392">
    <property type="entry name" value="TF_Znf"/>
</dbReference>
<name>A0A0F9B9T8_9ZZZZ</name>
<accession>A0A0F9B9T8</accession>
<protein>
    <recommendedName>
        <fullName evidence="1">Transcription factor zinc-finger domain-containing protein</fullName>
    </recommendedName>
</protein>
<proteinExistence type="predicted"/>
<dbReference type="EMBL" id="LAZR01042007">
    <property type="protein sequence ID" value="KKL10577.1"/>
    <property type="molecule type" value="Genomic_DNA"/>
</dbReference>
<comment type="caution">
    <text evidence="2">The sequence shown here is derived from an EMBL/GenBank/DDBJ whole genome shotgun (WGS) entry which is preliminary data.</text>
</comment>
<evidence type="ECO:0000313" key="2">
    <source>
        <dbReference type="EMBL" id="KKL10577.1"/>
    </source>
</evidence>
<reference evidence="2" key="1">
    <citation type="journal article" date="2015" name="Nature">
        <title>Complex archaea that bridge the gap between prokaryotes and eukaryotes.</title>
        <authorList>
            <person name="Spang A."/>
            <person name="Saw J.H."/>
            <person name="Jorgensen S.L."/>
            <person name="Zaremba-Niedzwiedzka K."/>
            <person name="Martijn J."/>
            <person name="Lind A.E."/>
            <person name="van Eijk R."/>
            <person name="Schleper C."/>
            <person name="Guy L."/>
            <person name="Ettema T.J."/>
        </authorList>
    </citation>
    <scope>NUCLEOTIDE SEQUENCE</scope>
</reference>
<gene>
    <name evidence="2" type="ORF">LCGC14_2554430</name>
</gene>
<sequence>MKCPRDGTELIIEHHHGIEVDHCPTCNGRWLDHHELDELEATVPSTPEERRATVQYAKIQSELNCPKCGKRMTAFNYRAYDLELDTCEDEHGFWLDAGEGGRVRDIIEERIKGLSRSASAEAAWGGFIDGLKGGSRGGGVWGQVTGLFKRRKR</sequence>